<dbReference type="RefSeq" id="WP_343877463.1">
    <property type="nucleotide sequence ID" value="NZ_BAAAIJ010000005.1"/>
</dbReference>
<evidence type="ECO:0000256" key="3">
    <source>
        <dbReference type="ARBA" id="ARBA00022475"/>
    </source>
</evidence>
<feature type="domain" description="OmpA-like" evidence="9">
    <location>
        <begin position="128"/>
        <end position="248"/>
    </location>
</feature>
<keyword evidence="10" id="KW-0969">Cilium</keyword>
<dbReference type="InterPro" id="IPR025713">
    <property type="entry name" value="MotB-like_N_dom"/>
</dbReference>
<keyword evidence="11" id="KW-1185">Reference proteome</keyword>
<evidence type="ECO:0000259" key="9">
    <source>
        <dbReference type="PROSITE" id="PS51123"/>
    </source>
</evidence>
<dbReference type="InterPro" id="IPR036737">
    <property type="entry name" value="OmpA-like_sf"/>
</dbReference>
<protein>
    <submittedName>
        <fullName evidence="10">Flagellar motor protein MotB</fullName>
    </submittedName>
</protein>
<dbReference type="CDD" id="cd07185">
    <property type="entry name" value="OmpA_C-like"/>
    <property type="match status" value="1"/>
</dbReference>
<dbReference type="Gene3D" id="3.30.1330.60">
    <property type="entry name" value="OmpA-like domain"/>
    <property type="match status" value="1"/>
</dbReference>
<dbReference type="Pfam" id="PF00691">
    <property type="entry name" value="OmpA"/>
    <property type="match status" value="1"/>
</dbReference>
<evidence type="ECO:0000256" key="4">
    <source>
        <dbReference type="ARBA" id="ARBA00022692"/>
    </source>
</evidence>
<keyword evidence="4 8" id="KW-0812">Transmembrane</keyword>
<keyword evidence="3" id="KW-1003">Cell membrane</keyword>
<evidence type="ECO:0000256" key="2">
    <source>
        <dbReference type="ARBA" id="ARBA00008914"/>
    </source>
</evidence>
<feature type="transmembrane region" description="Helical" evidence="8">
    <location>
        <begin position="21"/>
        <end position="41"/>
    </location>
</feature>
<dbReference type="Pfam" id="PF13677">
    <property type="entry name" value="MotB_plug"/>
    <property type="match status" value="1"/>
</dbReference>
<dbReference type="InterPro" id="IPR050330">
    <property type="entry name" value="Bact_OuterMem_StrucFunc"/>
</dbReference>
<evidence type="ECO:0000256" key="6">
    <source>
        <dbReference type="ARBA" id="ARBA00023136"/>
    </source>
</evidence>
<reference evidence="11" key="1">
    <citation type="journal article" date="2019" name="Int. J. Syst. Evol. Microbiol.">
        <title>The Global Catalogue of Microorganisms (GCM) 10K type strain sequencing project: providing services to taxonomists for standard genome sequencing and annotation.</title>
        <authorList>
            <consortium name="The Broad Institute Genomics Platform"/>
            <consortium name="The Broad Institute Genome Sequencing Center for Infectious Disease"/>
            <person name="Wu L."/>
            <person name="Ma J."/>
        </authorList>
    </citation>
    <scope>NUCLEOTIDE SEQUENCE [LARGE SCALE GENOMIC DNA]</scope>
    <source>
        <strain evidence="11">JCM 11496</strain>
    </source>
</reference>
<dbReference type="Proteomes" id="UP001597307">
    <property type="component" value="Unassembled WGS sequence"/>
</dbReference>
<evidence type="ECO:0000313" key="10">
    <source>
        <dbReference type="EMBL" id="MFD1845689.1"/>
    </source>
</evidence>
<keyword evidence="10" id="KW-0282">Flagellum</keyword>
<evidence type="ECO:0000256" key="7">
    <source>
        <dbReference type="PROSITE-ProRule" id="PRU00473"/>
    </source>
</evidence>
<gene>
    <name evidence="10" type="ORF">ACFSFX_03650</name>
</gene>
<dbReference type="EMBL" id="JBHUGA010000008">
    <property type="protein sequence ID" value="MFD1845689.1"/>
    <property type="molecule type" value="Genomic_DNA"/>
</dbReference>
<keyword evidence="10" id="KW-0966">Cell projection</keyword>
<keyword evidence="5 8" id="KW-1133">Transmembrane helix</keyword>
<proteinExistence type="inferred from homology"/>
<dbReference type="PANTHER" id="PTHR30329">
    <property type="entry name" value="STATOR ELEMENT OF FLAGELLAR MOTOR COMPLEX"/>
    <property type="match status" value="1"/>
</dbReference>
<comment type="similarity">
    <text evidence="2">Belongs to the MotB family.</text>
</comment>
<organism evidence="10 11">
    <name type="scientific">Arthrobacter flavus</name>
    <dbReference type="NCBI Taxonomy" id="95172"/>
    <lineage>
        <taxon>Bacteria</taxon>
        <taxon>Bacillati</taxon>
        <taxon>Actinomycetota</taxon>
        <taxon>Actinomycetes</taxon>
        <taxon>Micrococcales</taxon>
        <taxon>Micrococcaceae</taxon>
        <taxon>Arthrobacter</taxon>
    </lineage>
</organism>
<keyword evidence="6 7" id="KW-0472">Membrane</keyword>
<dbReference type="PANTHER" id="PTHR30329:SF21">
    <property type="entry name" value="LIPOPROTEIN YIAD-RELATED"/>
    <property type="match status" value="1"/>
</dbReference>
<comment type="caution">
    <text evidence="10">The sequence shown here is derived from an EMBL/GenBank/DDBJ whole genome shotgun (WGS) entry which is preliminary data.</text>
</comment>
<dbReference type="SUPFAM" id="SSF103088">
    <property type="entry name" value="OmpA-like"/>
    <property type="match status" value="1"/>
</dbReference>
<sequence length="263" mass="29165">MSRPRRKPEPPEEFHVDERWAVSYADMVTVLMCLFIVLFAMSTVDQAKFEQLRNSLATGFGQVEVGAIDTAEGVVVPAELVDQDLEGFTDLELAAQEVDDLREIQRRIDEGLRENELQESVRFELDERGLTIRLISSETFFLPDRAELTERTGQVLDSIGPVLASIDRGVSVEGHTAKLPETFLAPRDWELSTERSVNVLRHLVEKGGVPGPSIAAVGYGETRPLAPGVTEEELKLNRRVDIVVLSDESEAVRELIPEVAAGT</sequence>
<evidence type="ECO:0000256" key="8">
    <source>
        <dbReference type="SAM" id="Phobius"/>
    </source>
</evidence>
<dbReference type="PROSITE" id="PS51123">
    <property type="entry name" value="OMPA_2"/>
    <property type="match status" value="1"/>
</dbReference>
<name>A0ABW4Q377_9MICC</name>
<evidence type="ECO:0000313" key="11">
    <source>
        <dbReference type="Proteomes" id="UP001597307"/>
    </source>
</evidence>
<evidence type="ECO:0000256" key="1">
    <source>
        <dbReference type="ARBA" id="ARBA00004162"/>
    </source>
</evidence>
<evidence type="ECO:0000256" key="5">
    <source>
        <dbReference type="ARBA" id="ARBA00022989"/>
    </source>
</evidence>
<accession>A0ABW4Q377</accession>
<comment type="subcellular location">
    <subcellularLocation>
        <location evidence="1">Cell membrane</location>
        <topology evidence="1">Single-pass membrane protein</topology>
    </subcellularLocation>
</comment>
<dbReference type="InterPro" id="IPR006665">
    <property type="entry name" value="OmpA-like"/>
</dbReference>